<evidence type="ECO:0000313" key="2">
    <source>
        <dbReference type="Proteomes" id="UP000663722"/>
    </source>
</evidence>
<dbReference type="EMBL" id="CP061800">
    <property type="protein sequence ID" value="QTA85923.1"/>
    <property type="molecule type" value="Genomic_DNA"/>
</dbReference>
<protein>
    <submittedName>
        <fullName evidence="1">Uncharacterized protein</fullName>
    </submittedName>
</protein>
<reference evidence="1" key="1">
    <citation type="journal article" date="2021" name="Microb. Physiol.">
        <title>Proteogenomic Insights into the Physiology of Marine, Sulfate-Reducing, Filamentous Desulfonema limicola and Desulfonema magnum.</title>
        <authorList>
            <person name="Schnaars V."/>
            <person name="Wohlbrand L."/>
            <person name="Scheve S."/>
            <person name="Hinrichs C."/>
            <person name="Reinhardt R."/>
            <person name="Rabus R."/>
        </authorList>
    </citation>
    <scope>NUCLEOTIDE SEQUENCE</scope>
    <source>
        <strain evidence="1">4be13</strain>
    </source>
</reference>
<dbReference type="AlphaFoldDB" id="A0A975BIG2"/>
<evidence type="ECO:0000313" key="1">
    <source>
        <dbReference type="EMBL" id="QTA85923.1"/>
    </source>
</evidence>
<dbReference type="KEGG" id="dmm:dnm_019400"/>
<gene>
    <name evidence="1" type="ORF">dnm_019400</name>
</gene>
<accession>A0A975BIG2</accession>
<proteinExistence type="predicted"/>
<dbReference type="Proteomes" id="UP000663722">
    <property type="component" value="Chromosome"/>
</dbReference>
<keyword evidence="2" id="KW-1185">Reference proteome</keyword>
<sequence length="88" mass="10254">MRKETRLFFRTRRSSPPEKAGFLPRSPCPPCDTPKTFRSAEILKKQNAKTDQNLISFLCFGAEAQFRDVSRHKSETWKRGFAGLMRNF</sequence>
<organism evidence="1 2">
    <name type="scientific">Desulfonema magnum</name>
    <dbReference type="NCBI Taxonomy" id="45655"/>
    <lineage>
        <taxon>Bacteria</taxon>
        <taxon>Pseudomonadati</taxon>
        <taxon>Thermodesulfobacteriota</taxon>
        <taxon>Desulfobacteria</taxon>
        <taxon>Desulfobacterales</taxon>
        <taxon>Desulfococcaceae</taxon>
        <taxon>Desulfonema</taxon>
    </lineage>
</organism>
<name>A0A975BIG2_9BACT</name>